<keyword evidence="2" id="KW-1185">Reference proteome</keyword>
<dbReference type="RefSeq" id="WP_130510013.1">
    <property type="nucleotide sequence ID" value="NZ_SHKY01000001.1"/>
</dbReference>
<sequence>MSDLGHERLVDRLLAHLERHSDDERLREMASGIRQGNASAAESLRASYYADALYPGLDGFAGWYQQLSESERAAHADQCRKVLDDLNEADTADRR</sequence>
<protein>
    <submittedName>
        <fullName evidence="1">Uncharacterized protein</fullName>
    </submittedName>
</protein>
<proteinExistence type="predicted"/>
<accession>A0A4Q7ZJW8</accession>
<comment type="caution">
    <text evidence="1">The sequence shown here is derived from an EMBL/GenBank/DDBJ whole genome shotgun (WGS) entry which is preliminary data.</text>
</comment>
<organism evidence="1 2">
    <name type="scientific">Krasilnikovia cinnamomea</name>
    <dbReference type="NCBI Taxonomy" id="349313"/>
    <lineage>
        <taxon>Bacteria</taxon>
        <taxon>Bacillati</taxon>
        <taxon>Actinomycetota</taxon>
        <taxon>Actinomycetes</taxon>
        <taxon>Micromonosporales</taxon>
        <taxon>Micromonosporaceae</taxon>
        <taxon>Krasilnikovia</taxon>
    </lineage>
</organism>
<evidence type="ECO:0000313" key="1">
    <source>
        <dbReference type="EMBL" id="RZU51202.1"/>
    </source>
</evidence>
<dbReference type="OrthoDB" id="3871167at2"/>
<dbReference type="EMBL" id="SHKY01000001">
    <property type="protein sequence ID" value="RZU51202.1"/>
    <property type="molecule type" value="Genomic_DNA"/>
</dbReference>
<evidence type="ECO:0000313" key="2">
    <source>
        <dbReference type="Proteomes" id="UP000292564"/>
    </source>
</evidence>
<name>A0A4Q7ZJW8_9ACTN</name>
<gene>
    <name evidence="1" type="ORF">EV385_3010</name>
</gene>
<dbReference type="AlphaFoldDB" id="A0A4Q7ZJW8"/>
<reference evidence="1 2" key="1">
    <citation type="submission" date="2019-02" db="EMBL/GenBank/DDBJ databases">
        <title>Sequencing the genomes of 1000 actinobacteria strains.</title>
        <authorList>
            <person name="Klenk H.-P."/>
        </authorList>
    </citation>
    <scope>NUCLEOTIDE SEQUENCE [LARGE SCALE GENOMIC DNA]</scope>
    <source>
        <strain evidence="1 2">DSM 45162</strain>
    </source>
</reference>
<dbReference type="Proteomes" id="UP000292564">
    <property type="component" value="Unassembled WGS sequence"/>
</dbReference>